<dbReference type="GO" id="GO:0030488">
    <property type="term" value="P:tRNA methylation"/>
    <property type="evidence" value="ECO:0007669"/>
    <property type="project" value="TreeGrafter"/>
</dbReference>
<organism evidence="10 11">
    <name type="scientific">Thermococcus celericrescens</name>
    <dbReference type="NCBI Taxonomy" id="227598"/>
    <lineage>
        <taxon>Archaea</taxon>
        <taxon>Methanobacteriati</taxon>
        <taxon>Methanobacteriota</taxon>
        <taxon>Thermococci</taxon>
        <taxon>Thermococcales</taxon>
        <taxon>Thermococcaceae</taxon>
        <taxon>Thermococcus</taxon>
    </lineage>
</organism>
<proteinExistence type="inferred from homology"/>
<dbReference type="CDD" id="cd02440">
    <property type="entry name" value="AdoMet_MTases"/>
    <property type="match status" value="1"/>
</dbReference>
<keyword evidence="4 8" id="KW-0489">Methyltransferase</keyword>
<comment type="caution">
    <text evidence="10">The sequence shown here is derived from an EMBL/GenBank/DDBJ whole genome shotgun (WGS) entry which is preliminary data.</text>
</comment>
<keyword evidence="3" id="KW-0698">rRNA processing</keyword>
<dbReference type="Gene3D" id="1.10.287.730">
    <property type="entry name" value="Helix hairpin bin"/>
    <property type="match status" value="1"/>
</dbReference>
<feature type="binding site" evidence="8">
    <location>
        <position position="328"/>
    </location>
    <ligand>
        <name>S-adenosyl-L-methionine</name>
        <dbReference type="ChEBI" id="CHEBI:59789"/>
    </ligand>
</feature>
<dbReference type="InterPro" id="IPR023267">
    <property type="entry name" value="RCMT"/>
</dbReference>
<sequence>MPKLKLSDRQLYALIEAVKLGEEIKPSQSAKRKAFAKYRIDGWENSKLTGIFYSIQRRLGLIDEIIEELVGVSPLILDPWLRATMRVAVEVAVFRDPSEKTRQHLKGLAQFLSKRTHPYAGYYYYDILPRILEYMPVIDSEEKRLKWDYLFPEWFIRRMKGLLGDEAEGLLKALNETLPTSIRVNLLKTTVEDVEGYLGRKNVRFERSERVATVIRILDPFNPEWLFNKGWAIAQEEAAAVASLLLAPEPGETVVDLAAAPGGKTAHMAELMKNEGKIYAFDVDGARIKRMREVLKRTDVEIAETIRADGRKAPDMLGEGIADRVMLDAPCTSDGTIAKNPELRWRLREKNIQKVVALQRELIESAWRLLRPGGRMLYSTCSMLPEENEGVVKWFLGRHDDAELVPLNGPYDEGFLPGTMRAWSHRHGTIGFFYALMEKKGD</sequence>
<dbReference type="AlphaFoldDB" id="A0A100XWV0"/>
<protein>
    <submittedName>
        <fullName evidence="10">Fmu (Sun) domain-containing protein</fullName>
    </submittedName>
</protein>
<dbReference type="Gene3D" id="3.40.50.150">
    <property type="entry name" value="Vaccinia Virus protein VP39"/>
    <property type="match status" value="1"/>
</dbReference>
<dbReference type="InterPro" id="IPR054728">
    <property type="entry name" value="RsmB-like_ferredoxin"/>
</dbReference>
<dbReference type="STRING" id="227598.APY94_09460"/>
<dbReference type="PROSITE" id="PS51686">
    <property type="entry name" value="SAM_MT_RSMB_NOP"/>
    <property type="match status" value="1"/>
</dbReference>
<dbReference type="FunFam" id="3.40.50.150:FF:000022">
    <property type="entry name" value="Ribosomal RNA small subunit methyltransferase B"/>
    <property type="match status" value="1"/>
</dbReference>
<keyword evidence="11" id="KW-1185">Reference proteome</keyword>
<dbReference type="InterPro" id="IPR035926">
    <property type="entry name" value="NusB-like_sf"/>
</dbReference>
<dbReference type="InterPro" id="IPR029063">
    <property type="entry name" value="SAM-dependent_MTases_sf"/>
</dbReference>
<dbReference type="Proteomes" id="UP000053462">
    <property type="component" value="Unassembled WGS sequence"/>
</dbReference>
<feature type="binding site" evidence="8">
    <location>
        <position position="282"/>
    </location>
    <ligand>
        <name>S-adenosyl-L-methionine</name>
        <dbReference type="ChEBI" id="CHEBI:59789"/>
    </ligand>
</feature>
<comment type="similarity">
    <text evidence="8">Belongs to the class I-like SAM-binding methyltransferase superfamily. RsmB/NOP family.</text>
</comment>
<evidence type="ECO:0000256" key="6">
    <source>
        <dbReference type="ARBA" id="ARBA00022691"/>
    </source>
</evidence>
<dbReference type="PANTHER" id="PTHR22807:SF74">
    <property type="entry name" value="TRNA (CYTOSINE(48)-C(5))-METHYLTRANSFERASE"/>
    <property type="match status" value="1"/>
</dbReference>
<feature type="active site" description="Nucleophile" evidence="8">
    <location>
        <position position="381"/>
    </location>
</feature>
<evidence type="ECO:0000256" key="1">
    <source>
        <dbReference type="ARBA" id="ARBA00004496"/>
    </source>
</evidence>
<evidence type="ECO:0000313" key="11">
    <source>
        <dbReference type="Proteomes" id="UP000053462"/>
    </source>
</evidence>
<dbReference type="GO" id="GO:0006364">
    <property type="term" value="P:rRNA processing"/>
    <property type="evidence" value="ECO:0007669"/>
    <property type="project" value="UniProtKB-KW"/>
</dbReference>
<evidence type="ECO:0000256" key="4">
    <source>
        <dbReference type="ARBA" id="ARBA00022603"/>
    </source>
</evidence>
<evidence type="ECO:0000259" key="9">
    <source>
        <dbReference type="PROSITE" id="PS51686"/>
    </source>
</evidence>
<feature type="binding site" evidence="8">
    <location>
        <position position="309"/>
    </location>
    <ligand>
        <name>S-adenosyl-L-methionine</name>
        <dbReference type="ChEBI" id="CHEBI:59789"/>
    </ligand>
</feature>
<dbReference type="PANTHER" id="PTHR22807">
    <property type="entry name" value="NOP2 YEAST -RELATED NOL1/NOP2/FMU SUN DOMAIN-CONTAINING"/>
    <property type="match status" value="1"/>
</dbReference>
<evidence type="ECO:0000256" key="8">
    <source>
        <dbReference type="PROSITE-ProRule" id="PRU01023"/>
    </source>
</evidence>
<dbReference type="Pfam" id="PF01189">
    <property type="entry name" value="Methyltr_RsmB-F"/>
    <property type="match status" value="1"/>
</dbReference>
<keyword evidence="7 8" id="KW-0694">RNA-binding</keyword>
<dbReference type="InterPro" id="IPR001678">
    <property type="entry name" value="MeTrfase_RsmB-F_NOP2_dom"/>
</dbReference>
<dbReference type="GO" id="GO:0016428">
    <property type="term" value="F:tRNA (cytidine-5-)-methyltransferase activity"/>
    <property type="evidence" value="ECO:0007669"/>
    <property type="project" value="TreeGrafter"/>
</dbReference>
<keyword evidence="2" id="KW-0963">Cytoplasm</keyword>
<evidence type="ECO:0000313" key="10">
    <source>
        <dbReference type="EMBL" id="KUH32514.1"/>
    </source>
</evidence>
<dbReference type="Pfam" id="PF22458">
    <property type="entry name" value="RsmF-B_ferredox"/>
    <property type="match status" value="1"/>
</dbReference>
<feature type="binding site" evidence="8">
    <location>
        <begin position="258"/>
        <end position="264"/>
    </location>
    <ligand>
        <name>S-adenosyl-L-methionine</name>
        <dbReference type="ChEBI" id="CHEBI:59789"/>
    </ligand>
</feature>
<evidence type="ECO:0000256" key="2">
    <source>
        <dbReference type="ARBA" id="ARBA00022490"/>
    </source>
</evidence>
<gene>
    <name evidence="10" type="ORF">APY94_09460</name>
</gene>
<comment type="subcellular location">
    <subcellularLocation>
        <location evidence="1">Cytoplasm</location>
    </subcellularLocation>
</comment>
<keyword evidence="5 8" id="KW-0808">Transferase</keyword>
<dbReference type="Gene3D" id="1.10.940.10">
    <property type="entry name" value="NusB-like"/>
    <property type="match status" value="1"/>
</dbReference>
<evidence type="ECO:0000256" key="5">
    <source>
        <dbReference type="ARBA" id="ARBA00022679"/>
    </source>
</evidence>
<dbReference type="Gene3D" id="3.30.70.1170">
    <property type="entry name" value="Sun protein, domain 3"/>
    <property type="match status" value="1"/>
</dbReference>
<keyword evidence="6 8" id="KW-0949">S-adenosyl-L-methionine</keyword>
<dbReference type="SUPFAM" id="SSF53335">
    <property type="entry name" value="S-adenosyl-L-methionine-dependent methyltransferases"/>
    <property type="match status" value="1"/>
</dbReference>
<evidence type="ECO:0000256" key="7">
    <source>
        <dbReference type="ARBA" id="ARBA00022884"/>
    </source>
</evidence>
<dbReference type="EMBL" id="LLYW01000034">
    <property type="protein sequence ID" value="KUH32514.1"/>
    <property type="molecule type" value="Genomic_DNA"/>
</dbReference>
<dbReference type="RefSeq" id="WP_058939400.1">
    <property type="nucleotide sequence ID" value="NZ_LLYW01000034.1"/>
</dbReference>
<reference evidence="10 11" key="1">
    <citation type="submission" date="2015-10" db="EMBL/GenBank/DDBJ databases">
        <title>Draft genome sequence of Thermococcus celericrescens strain DSM 17994.</title>
        <authorList>
            <person name="Hong S.-J."/>
            <person name="Park C.-E."/>
            <person name="Shin J.-H."/>
        </authorList>
    </citation>
    <scope>NUCLEOTIDE SEQUENCE [LARGE SCALE GENOMIC DNA]</scope>
    <source>
        <strain evidence="10 11">DSM 17994</strain>
    </source>
</reference>
<dbReference type="PRINTS" id="PR02008">
    <property type="entry name" value="RCMTFAMILY"/>
</dbReference>
<dbReference type="InterPro" id="IPR049560">
    <property type="entry name" value="MeTrfase_RsmB-F_NOP2_cat"/>
</dbReference>
<name>A0A100XWV0_9EURY</name>
<dbReference type="GO" id="GO:0003723">
    <property type="term" value="F:RNA binding"/>
    <property type="evidence" value="ECO:0007669"/>
    <property type="project" value="UniProtKB-UniRule"/>
</dbReference>
<evidence type="ECO:0000256" key="3">
    <source>
        <dbReference type="ARBA" id="ARBA00022552"/>
    </source>
</evidence>
<dbReference type="GO" id="GO:0005737">
    <property type="term" value="C:cytoplasm"/>
    <property type="evidence" value="ECO:0007669"/>
    <property type="project" value="UniProtKB-SubCell"/>
</dbReference>
<dbReference type="OrthoDB" id="14725at2157"/>
<accession>A0A100XWV0</accession>
<feature type="domain" description="SAM-dependent MTase RsmB/NOP-type" evidence="9">
    <location>
        <begin position="170"/>
        <end position="440"/>
    </location>
</feature>